<evidence type="ECO:0000313" key="7">
    <source>
        <dbReference type="EMBL" id="GIM17043.1"/>
    </source>
</evidence>
<dbReference type="PANTHER" id="PTHR48051:SF25">
    <property type="entry name" value="LEUCINE RICH REPEAT PROTEIN"/>
    <property type="match status" value="1"/>
</dbReference>
<keyword evidence="9" id="KW-1185">Reference proteome</keyword>
<dbReference type="GO" id="GO:0005930">
    <property type="term" value="C:axoneme"/>
    <property type="evidence" value="ECO:0007669"/>
    <property type="project" value="UniProtKB-SubCell"/>
</dbReference>
<feature type="region of interest" description="Disordered" evidence="4">
    <location>
        <begin position="485"/>
        <end position="507"/>
    </location>
</feature>
<comment type="caution">
    <text evidence="7">The sequence shown here is derived from an EMBL/GenBank/DDBJ whole genome shotgun (WGS) entry which is preliminary data.</text>
</comment>
<dbReference type="Gene3D" id="3.80.10.10">
    <property type="entry name" value="Ribonuclease Inhibitor"/>
    <property type="match status" value="2"/>
</dbReference>
<evidence type="ECO:0000313" key="8">
    <source>
        <dbReference type="Proteomes" id="UP000722791"/>
    </source>
</evidence>
<evidence type="ECO:0000256" key="2">
    <source>
        <dbReference type="ARBA" id="ARBA00022614"/>
    </source>
</evidence>
<dbReference type="PROSITE" id="PS51450">
    <property type="entry name" value="LRR"/>
    <property type="match status" value="1"/>
</dbReference>
<dbReference type="InterPro" id="IPR055414">
    <property type="entry name" value="LRR_R13L4/SHOC2-like"/>
</dbReference>
<evidence type="ECO:0000313" key="6">
    <source>
        <dbReference type="EMBL" id="GIL92310.1"/>
    </source>
</evidence>
<reference evidence="7" key="1">
    <citation type="journal article" date="2021" name="Proc. Natl. Acad. Sci. U.S.A.">
        <title>Three genomes in the algal genus Volvox reveal the fate of a haploid sex-determining region after a transition to homothallism.</title>
        <authorList>
            <person name="Yamamoto K."/>
            <person name="Hamaji T."/>
            <person name="Kawai-Toyooka H."/>
            <person name="Matsuzaki R."/>
            <person name="Takahashi F."/>
            <person name="Nishimura Y."/>
            <person name="Kawachi M."/>
            <person name="Noguchi H."/>
            <person name="Minakuchi Y."/>
            <person name="Umen J.G."/>
            <person name="Toyoda A."/>
            <person name="Nozaki H."/>
        </authorList>
    </citation>
    <scope>NUCLEOTIDE SEQUENCE</scope>
    <source>
        <strain evidence="7">NIES-3785</strain>
        <strain evidence="6">NIES-3786</strain>
    </source>
</reference>
<dbReference type="Proteomes" id="UP000722791">
    <property type="component" value="Unassembled WGS sequence"/>
</dbReference>
<dbReference type="PANTHER" id="PTHR48051">
    <property type="match status" value="1"/>
</dbReference>
<keyword evidence="2" id="KW-0433">Leucine-rich repeat</keyword>
<dbReference type="EMBL" id="BNCP01000076">
    <property type="protein sequence ID" value="GIL92310.1"/>
    <property type="molecule type" value="Genomic_DNA"/>
</dbReference>
<dbReference type="EMBL" id="BNCQ01000089">
    <property type="protein sequence ID" value="GIM17043.1"/>
    <property type="molecule type" value="Genomic_DNA"/>
</dbReference>
<name>A0A8J4M059_9CHLO</name>
<sequence length="831" mass="87109">MQLSRVCSAHAAESFQGGAGADPSSRVLPQRRTLAAALPCCALAAVRPWDPRDDLGHIPRAPGHDVTQAPAAHRLKIVTRSNYSRTSWRTAILNEEDDSSNVEHRSLRVQPTVEDSAGESFSDRGGSGVAAQPDDVETADGCGCGGTLTGAELRVKLALAASSGRLDLTDCRLERLPNEVLQLTELEELQLSGNCLTELPDEICRLTALRRLGLAGNMLTRLPPGIGALSGLEGLWLHGNLIASLPQQLSNLGALRALSLAGNCLEVVPFGSLGGLTSLTDLTLAGNRLEALPPRELAPLSRLRKLALNGNRLTSGSPGELGLGSNMTGLTELMLQGNRLECVDPTIFECPALQELSLADNQLTGLPPSLAAATALSRLHLFGNRITSLTAEQLAGLPSLSSCWLEGNPLRGEAVAALVAVAGSGAMPHLKALGLDQSQVAAATAAAAGQPGGSPIQLPFNVRVGCVLGSGPGYFKLQYGPQRPSGDCVSDGPGAGRTGRSNERSAGVRSSNDLLIVAFGSAPGTPNWGGLLGKIYRMAGESRYFDVLYVADPSRDWYGGGDDSVYVYYRDRLSAYTRNYGRVLLLGDSMGATAALMFSDLASGALAFCPQVDLTAASIRPGRPGSWLARLRQRLVAAVTASTGDLRVLVGTWQHDLAQANLLPTRGASGSQRVPGASNERNVDERGHMAYKKGSGARQGVLRGVREAGVATVDEDGFHIRAVGSGSGGAGAQRKPWAWERTAESTGVSLGVEADGCGKCVQVGDLRWERQGSVYYSNSGCGGVDVKVFSVESHRLAAALDARGQLVSLVQDAILHQLGSQSRNVRVSNLL</sequence>
<dbReference type="AlphaFoldDB" id="A0A8J4M059"/>
<comment type="subcellular location">
    <subcellularLocation>
        <location evidence="1">Cytoplasm</location>
        <location evidence="1">Cytoskeleton</location>
        <location evidence="1">Cilium axoneme</location>
    </subcellularLocation>
</comment>
<accession>A0A8J4M059</accession>
<proteinExistence type="predicted"/>
<dbReference type="Proteomes" id="UP000747110">
    <property type="component" value="Unassembled WGS sequence"/>
</dbReference>
<dbReference type="InterPro" id="IPR001611">
    <property type="entry name" value="Leu-rich_rpt"/>
</dbReference>
<dbReference type="OrthoDB" id="676979at2759"/>
<dbReference type="SUPFAM" id="SSF52058">
    <property type="entry name" value="L domain-like"/>
    <property type="match status" value="1"/>
</dbReference>
<dbReference type="InterPro" id="IPR003591">
    <property type="entry name" value="Leu-rich_rpt_typical-subtyp"/>
</dbReference>
<protein>
    <recommendedName>
        <fullName evidence="5">Disease resistance R13L4/SHOC-2-like LRR domain-containing protein</fullName>
    </recommendedName>
</protein>
<feature type="region of interest" description="Disordered" evidence="4">
    <location>
        <begin position="97"/>
        <end position="134"/>
    </location>
</feature>
<dbReference type="FunFam" id="3.80.10.10:FF:001164">
    <property type="entry name" value="GH01279p"/>
    <property type="match status" value="1"/>
</dbReference>
<organism evidence="7 8">
    <name type="scientific">Volvox reticuliferus</name>
    <dbReference type="NCBI Taxonomy" id="1737510"/>
    <lineage>
        <taxon>Eukaryota</taxon>
        <taxon>Viridiplantae</taxon>
        <taxon>Chlorophyta</taxon>
        <taxon>core chlorophytes</taxon>
        <taxon>Chlorophyceae</taxon>
        <taxon>CS clade</taxon>
        <taxon>Chlamydomonadales</taxon>
        <taxon>Volvocaceae</taxon>
        <taxon>Volvox</taxon>
    </lineage>
</organism>
<evidence type="ECO:0000313" key="9">
    <source>
        <dbReference type="Proteomes" id="UP000747110"/>
    </source>
</evidence>
<evidence type="ECO:0000256" key="4">
    <source>
        <dbReference type="SAM" id="MobiDB-lite"/>
    </source>
</evidence>
<keyword evidence="3" id="KW-0677">Repeat</keyword>
<evidence type="ECO:0000256" key="3">
    <source>
        <dbReference type="ARBA" id="ARBA00022737"/>
    </source>
</evidence>
<gene>
    <name evidence="6" type="ORF">Vretifemale_19849</name>
    <name evidence="7" type="ORF">Vretimale_19518</name>
</gene>
<dbReference type="SMART" id="SM00369">
    <property type="entry name" value="LRR_TYP"/>
    <property type="match status" value="9"/>
</dbReference>
<dbReference type="Pfam" id="PF23598">
    <property type="entry name" value="LRR_14"/>
    <property type="match status" value="1"/>
</dbReference>
<evidence type="ECO:0000259" key="5">
    <source>
        <dbReference type="Pfam" id="PF23598"/>
    </source>
</evidence>
<evidence type="ECO:0000256" key="1">
    <source>
        <dbReference type="ARBA" id="ARBA00004430"/>
    </source>
</evidence>
<dbReference type="InterPro" id="IPR032675">
    <property type="entry name" value="LRR_dom_sf"/>
</dbReference>
<feature type="domain" description="Disease resistance R13L4/SHOC-2-like LRR" evidence="5">
    <location>
        <begin position="202"/>
        <end position="437"/>
    </location>
</feature>
<dbReference type="InterPro" id="IPR050216">
    <property type="entry name" value="LRR_domain-containing"/>
</dbReference>